<proteinExistence type="predicted"/>
<evidence type="ECO:0000313" key="2">
    <source>
        <dbReference type="Proteomes" id="UP000023152"/>
    </source>
</evidence>
<dbReference type="Proteomes" id="UP000023152">
    <property type="component" value="Unassembled WGS sequence"/>
</dbReference>
<dbReference type="EMBL" id="ASPP01010056">
    <property type="protein sequence ID" value="ETO23304.1"/>
    <property type="molecule type" value="Genomic_DNA"/>
</dbReference>
<reference evidence="1 2" key="1">
    <citation type="journal article" date="2013" name="Curr. Biol.">
        <title>The Genome of the Foraminiferan Reticulomyxa filosa.</title>
        <authorList>
            <person name="Glockner G."/>
            <person name="Hulsmann N."/>
            <person name="Schleicher M."/>
            <person name="Noegel A.A."/>
            <person name="Eichinger L."/>
            <person name="Gallinger C."/>
            <person name="Pawlowski J."/>
            <person name="Sierra R."/>
            <person name="Euteneuer U."/>
            <person name="Pillet L."/>
            <person name="Moustafa A."/>
            <person name="Platzer M."/>
            <person name="Groth M."/>
            <person name="Szafranski K."/>
            <person name="Schliwa M."/>
        </authorList>
    </citation>
    <scope>NUCLEOTIDE SEQUENCE [LARGE SCALE GENOMIC DNA]</scope>
</reference>
<organism evidence="1 2">
    <name type="scientific">Reticulomyxa filosa</name>
    <dbReference type="NCBI Taxonomy" id="46433"/>
    <lineage>
        <taxon>Eukaryota</taxon>
        <taxon>Sar</taxon>
        <taxon>Rhizaria</taxon>
        <taxon>Retaria</taxon>
        <taxon>Foraminifera</taxon>
        <taxon>Monothalamids</taxon>
        <taxon>Reticulomyxidae</taxon>
        <taxon>Reticulomyxa</taxon>
    </lineage>
</organism>
<keyword evidence="2" id="KW-1185">Reference proteome</keyword>
<protein>
    <submittedName>
        <fullName evidence="1">Uncharacterized protein</fullName>
    </submittedName>
</protein>
<comment type="caution">
    <text evidence="1">The sequence shown here is derived from an EMBL/GenBank/DDBJ whole genome shotgun (WGS) entry which is preliminary data.</text>
</comment>
<name>X6NBZ2_RETFI</name>
<gene>
    <name evidence="1" type="ORF">RFI_13878</name>
</gene>
<sequence length="269" mass="31652">MWQKLNKPGYIVNASFPKSGPVDFVLSQKFEFLQGLSVKSFYIAKIKYIAYDDIYLDTSHRFRQEYIKQEGDRERKKKKAKTLTPDLENAANGAIVCVADGYKPFQEQTILALREIYDEVIFFLCFVFVFVFKTNELTNENWREYVCGKKFLAESQDKEIKPKTLAFANYLLTEVLPLRRERTFDLKLPFDEFEFAQSHIEFLFHELNIQISKVHIQKVLSFVFALIKHSNLQQQKMVCFSQESDSKTEQALRDKTNPGRPAVKYIYEQ</sequence>
<accession>X6NBZ2</accession>
<evidence type="ECO:0000313" key="1">
    <source>
        <dbReference type="EMBL" id="ETO23304.1"/>
    </source>
</evidence>
<dbReference type="AlphaFoldDB" id="X6NBZ2"/>